<feature type="transmembrane region" description="Helical" evidence="1">
    <location>
        <begin position="98"/>
        <end position="124"/>
    </location>
</feature>
<evidence type="ECO:0000313" key="2">
    <source>
        <dbReference type="EMBL" id="QCP34060.1"/>
    </source>
</evidence>
<dbReference type="OrthoDB" id="1701852at2"/>
<protein>
    <submittedName>
        <fullName evidence="2">Lantibiotic ABC transporter</fullName>
    </submittedName>
</protein>
<dbReference type="AlphaFoldDB" id="A0A4V1EFX1"/>
<dbReference type="Pfam" id="PF12730">
    <property type="entry name" value="ABC2_membrane_4"/>
    <property type="match status" value="1"/>
</dbReference>
<feature type="transmembrane region" description="Helical" evidence="1">
    <location>
        <begin position="224"/>
        <end position="242"/>
    </location>
</feature>
<accession>A0A4V1EFX1</accession>
<feature type="transmembrane region" description="Helical" evidence="1">
    <location>
        <begin position="49"/>
        <end position="71"/>
    </location>
</feature>
<organism evidence="2 3">
    <name type="scientific">Anaerostipes rhamnosivorans</name>
    <dbReference type="NCBI Taxonomy" id="1229621"/>
    <lineage>
        <taxon>Bacteria</taxon>
        <taxon>Bacillati</taxon>
        <taxon>Bacillota</taxon>
        <taxon>Clostridia</taxon>
        <taxon>Lachnospirales</taxon>
        <taxon>Lachnospiraceae</taxon>
        <taxon>Anaerostipes</taxon>
    </lineage>
</organism>
<evidence type="ECO:0000313" key="3">
    <source>
        <dbReference type="Proteomes" id="UP000298653"/>
    </source>
</evidence>
<dbReference type="KEGG" id="arf:AR1Y2_0606"/>
<gene>
    <name evidence="2" type="ORF">AR1Y2_0606</name>
</gene>
<dbReference type="RefSeq" id="WP_137327643.1">
    <property type="nucleotide sequence ID" value="NZ_CP040058.1"/>
</dbReference>
<dbReference type="Proteomes" id="UP000298653">
    <property type="component" value="Chromosome"/>
</dbReference>
<evidence type="ECO:0000256" key="1">
    <source>
        <dbReference type="SAM" id="Phobius"/>
    </source>
</evidence>
<keyword evidence="1" id="KW-0812">Transmembrane</keyword>
<keyword evidence="1" id="KW-1133">Transmembrane helix</keyword>
<feature type="transmembrane region" description="Helical" evidence="1">
    <location>
        <begin position="15"/>
        <end position="37"/>
    </location>
</feature>
<keyword evidence="1" id="KW-0472">Membrane</keyword>
<dbReference type="CDD" id="cd21808">
    <property type="entry name" value="ABC-2_lan_permease_MutG"/>
    <property type="match status" value="1"/>
</dbReference>
<reference evidence="2 3" key="1">
    <citation type="submission" date="2019-05" db="EMBL/GenBank/DDBJ databases">
        <title>Complete genome sequencing of Anaerostipes rhamnosivorans.</title>
        <authorList>
            <person name="Bui T.P.N."/>
            <person name="de Vos W.M."/>
        </authorList>
    </citation>
    <scope>NUCLEOTIDE SEQUENCE [LARGE SCALE GENOMIC DNA]</scope>
    <source>
        <strain evidence="2 3">1y2</strain>
    </source>
</reference>
<feature type="transmembrane region" description="Helical" evidence="1">
    <location>
        <begin position="164"/>
        <end position="187"/>
    </location>
</feature>
<dbReference type="EMBL" id="CP040058">
    <property type="protein sequence ID" value="QCP34060.1"/>
    <property type="molecule type" value="Genomic_DNA"/>
</dbReference>
<proteinExistence type="predicted"/>
<name>A0A4V1EFX1_9FIRM</name>
<keyword evidence="3" id="KW-1185">Reference proteome</keyword>
<sequence>MSLLWSEWLKTKHTVIRWFTFFLPFCIAGLGIAYMKYRSDLSSAFVFESFYMLWSAVILPIGTGLLTGFLIHEEEMAGNFNNLLNTEVSRAKLYTSKFIFGLLSLTICTLLTSLILSIGMAAILPGRANISWFFMAALLTVIGTLPILAIHLWISFLWGMGTSIGVGICGILIAVLIGTTSLGNNIWVLLPWSYPVKMAMFPMASSFVSGTMMIEAAVQLFTEFSVSMVFLVIFLSGGLFWFRKWEGRKNSG</sequence>
<dbReference type="InterPro" id="IPR022294">
    <property type="entry name" value="ABC-transptr_permeasesu"/>
</dbReference>
<dbReference type="NCBIfam" id="TIGR03733">
    <property type="entry name" value="lanti_perm_MutG"/>
    <property type="match status" value="1"/>
</dbReference>
<feature type="transmembrane region" description="Helical" evidence="1">
    <location>
        <begin position="131"/>
        <end position="158"/>
    </location>
</feature>